<dbReference type="HOGENOM" id="CLU_1445358_0_0_3"/>
<dbReference type="Pfam" id="PF13489">
    <property type="entry name" value="Methyltransf_23"/>
    <property type="match status" value="1"/>
</dbReference>
<sequence length="192" mass="22131">MDDYDQPENSDDDIPINDNAGAQLIQKLKTYLAPGASLLELGMGSGKDLNLLSQSYVATGSDYSQDLLDCYLRRFPKADLILLNALTLQTVRKFDCIYSNKVLYQLTPFELKKSLVQQHRILSDKGILMHSFWYGSHVEDFHDTICTYYTEQTLNEIISKRFELLEIQKYQEIRKGDSIYILLRKSTHAVHL</sequence>
<dbReference type="Gene3D" id="3.40.50.150">
    <property type="entry name" value="Vaccinia Virus protein VP39"/>
    <property type="match status" value="1"/>
</dbReference>
<proteinExistence type="predicted"/>
<keyword evidence="1" id="KW-0614">Plasmid</keyword>
<name>A8ZN60_ACAM1</name>
<dbReference type="KEGG" id="amr:AM1_C0332"/>
<organism evidence="1 2">
    <name type="scientific">Acaryochloris marina (strain MBIC 11017)</name>
    <dbReference type="NCBI Taxonomy" id="329726"/>
    <lineage>
        <taxon>Bacteria</taxon>
        <taxon>Bacillati</taxon>
        <taxon>Cyanobacteriota</taxon>
        <taxon>Cyanophyceae</taxon>
        <taxon>Acaryochloridales</taxon>
        <taxon>Acaryochloridaceae</taxon>
        <taxon>Acaryochloris</taxon>
    </lineage>
</organism>
<evidence type="ECO:0000313" key="2">
    <source>
        <dbReference type="Proteomes" id="UP000000268"/>
    </source>
</evidence>
<protein>
    <submittedName>
        <fullName evidence="1">Uncharacterized protein</fullName>
    </submittedName>
</protein>
<dbReference type="InterPro" id="IPR029063">
    <property type="entry name" value="SAM-dependent_MTases_sf"/>
</dbReference>
<evidence type="ECO:0000313" key="1">
    <source>
        <dbReference type="EMBL" id="ABW32259.1"/>
    </source>
</evidence>
<geneLocation type="plasmid" evidence="1 2">
    <name>pREB3</name>
</geneLocation>
<dbReference type="Proteomes" id="UP000000268">
    <property type="component" value="Plasmid pREB3"/>
</dbReference>
<gene>
    <name evidence="1" type="ordered locus">AM1_C0332</name>
</gene>
<dbReference type="RefSeq" id="WP_012167575.1">
    <property type="nucleotide sequence ID" value="NC_009928.1"/>
</dbReference>
<reference evidence="1 2" key="1">
    <citation type="journal article" date="2008" name="Proc. Natl. Acad. Sci. U.S.A.">
        <title>Niche adaptation and genome expansion in the chlorophyll d-producing cyanobacterium Acaryochloris marina.</title>
        <authorList>
            <person name="Swingley W.D."/>
            <person name="Chen M."/>
            <person name="Cheung P.C."/>
            <person name="Conrad A.L."/>
            <person name="Dejesa L.C."/>
            <person name="Hao J."/>
            <person name="Honchak B.M."/>
            <person name="Karbach L.E."/>
            <person name="Kurdoglu A."/>
            <person name="Lahiri S."/>
            <person name="Mastrian S.D."/>
            <person name="Miyashita H."/>
            <person name="Page L."/>
            <person name="Ramakrishna P."/>
            <person name="Satoh S."/>
            <person name="Sattley W.M."/>
            <person name="Shimada Y."/>
            <person name="Taylor H.L."/>
            <person name="Tomo T."/>
            <person name="Tsuchiya T."/>
            <person name="Wang Z.T."/>
            <person name="Raymond J."/>
            <person name="Mimuro M."/>
            <person name="Blankenship R.E."/>
            <person name="Touchman J.W."/>
        </authorList>
    </citation>
    <scope>NUCLEOTIDE SEQUENCE [LARGE SCALE GENOMIC DNA]</scope>
    <source>
        <strain evidence="2">MBIC 11017</strain>
        <plasmid evidence="2">Plasmid pREB3</plasmid>
    </source>
</reference>
<accession>A8ZN60</accession>
<dbReference type="AlphaFoldDB" id="A8ZN60"/>
<keyword evidence="2" id="KW-1185">Reference proteome</keyword>
<dbReference type="SUPFAM" id="SSF53335">
    <property type="entry name" value="S-adenosyl-L-methionine-dependent methyltransferases"/>
    <property type="match status" value="1"/>
</dbReference>
<dbReference type="EMBL" id="CP000840">
    <property type="protein sequence ID" value="ABW32259.1"/>
    <property type="molecule type" value="Genomic_DNA"/>
</dbReference>
<dbReference type="OrthoDB" id="9789123at2"/>